<dbReference type="Pfam" id="PF00378">
    <property type="entry name" value="ECH_1"/>
    <property type="match status" value="1"/>
</dbReference>
<dbReference type="InterPro" id="IPR001753">
    <property type="entry name" value="Enoyl-CoA_hydra/iso"/>
</dbReference>
<dbReference type="Proteomes" id="UP000308037">
    <property type="component" value="Unassembled WGS sequence"/>
</dbReference>
<dbReference type="AlphaFoldDB" id="A0A4U5JBW2"/>
<dbReference type="SUPFAM" id="SSF52096">
    <property type="entry name" value="ClpP/crotonase"/>
    <property type="match status" value="1"/>
</dbReference>
<keyword evidence="4" id="KW-1185">Reference proteome</keyword>
<name>A0A4U5JBW2_9EURY</name>
<dbReference type="RefSeq" id="WP_137277082.1">
    <property type="nucleotide sequence ID" value="NZ_QKNX01000005.1"/>
</dbReference>
<evidence type="ECO:0000256" key="2">
    <source>
        <dbReference type="ARBA" id="ARBA00023239"/>
    </source>
</evidence>
<evidence type="ECO:0000313" key="4">
    <source>
        <dbReference type="Proteomes" id="UP000308037"/>
    </source>
</evidence>
<dbReference type="GO" id="GO:0016836">
    <property type="term" value="F:hydro-lyase activity"/>
    <property type="evidence" value="ECO:0007669"/>
    <property type="project" value="UniProtKB-ARBA"/>
</dbReference>
<accession>A0A4U5JBW2</accession>
<evidence type="ECO:0000313" key="3">
    <source>
        <dbReference type="EMBL" id="TKR25047.1"/>
    </source>
</evidence>
<evidence type="ECO:0000256" key="1">
    <source>
        <dbReference type="ARBA" id="ARBA00005254"/>
    </source>
</evidence>
<comment type="similarity">
    <text evidence="1">Belongs to the enoyl-CoA hydratase/isomerase family.</text>
</comment>
<dbReference type="InterPro" id="IPR014748">
    <property type="entry name" value="Enoyl-CoA_hydra_C"/>
</dbReference>
<dbReference type="InterPro" id="IPR029045">
    <property type="entry name" value="ClpP/crotonase-like_dom_sf"/>
</dbReference>
<proteinExistence type="inferred from homology"/>
<dbReference type="Gene3D" id="1.10.12.10">
    <property type="entry name" value="Lyase 2-enoyl-coa Hydratase, Chain A, domain 2"/>
    <property type="match status" value="1"/>
</dbReference>
<gene>
    <name evidence="3" type="ORF">DM868_11810</name>
</gene>
<dbReference type="EMBL" id="QKNX01000005">
    <property type="protein sequence ID" value="TKR25047.1"/>
    <property type="molecule type" value="Genomic_DNA"/>
</dbReference>
<keyword evidence="2" id="KW-0456">Lyase</keyword>
<dbReference type="FunFam" id="1.10.12.10:FF:000001">
    <property type="entry name" value="Probable enoyl-CoA hydratase, mitochondrial"/>
    <property type="match status" value="1"/>
</dbReference>
<comment type="caution">
    <text evidence="3">The sequence shown here is derived from an EMBL/GenBank/DDBJ whole genome shotgun (WGS) entry which is preliminary data.</text>
</comment>
<reference evidence="3 4" key="1">
    <citation type="submission" date="2019-04" db="EMBL/GenBank/DDBJ databases">
        <title>Natronomonas sp. F20-122 a newhaloarchaeon isolated from a saline saltern of Isla Bacuta, Huelva, Spain.</title>
        <authorList>
            <person name="Duran-Viseras A."/>
            <person name="Sanchez-Porro C."/>
            <person name="Ventosa A."/>
        </authorList>
    </citation>
    <scope>NUCLEOTIDE SEQUENCE [LARGE SCALE GENOMIC DNA]</scope>
    <source>
        <strain evidence="3 4">F20-122</strain>
    </source>
</reference>
<protein>
    <submittedName>
        <fullName evidence="3">Uncharacterized protein</fullName>
    </submittedName>
</protein>
<organism evidence="3 4">
    <name type="scientific">Natronomonas salsuginis</name>
    <dbReference type="NCBI Taxonomy" id="2217661"/>
    <lineage>
        <taxon>Archaea</taxon>
        <taxon>Methanobacteriati</taxon>
        <taxon>Methanobacteriota</taxon>
        <taxon>Stenosarchaea group</taxon>
        <taxon>Halobacteria</taxon>
        <taxon>Halobacteriales</taxon>
        <taxon>Natronomonadaceae</taxon>
        <taxon>Natronomonas</taxon>
    </lineage>
</organism>
<sequence length="120" mass="13214">METNERDGGLYDLAASMADKSPLEFELAKKAINAGLRMGLGEGLKHESELFAQMFTTANKEEGIGAFLEVTSPNLLVSNPSITRNEVEYQTSSLARVSRSLPPLRRSIPANCPPDDRFER</sequence>